<sequence>MIECSTFFQPLPDLVSSTNRSDSINGCHHSLLHQLSVHLIDQLSCMYRIWKNCRIILGICLHDFKYPSSYAICWLLCGNKIDNCSSQLQSMLLASSNKCPTSICAHLLDLLVL</sequence>
<organism evidence="1">
    <name type="scientific">Opuntia streptacantha</name>
    <name type="common">Prickly pear cactus</name>
    <name type="synonym">Opuntia cardona</name>
    <dbReference type="NCBI Taxonomy" id="393608"/>
    <lineage>
        <taxon>Eukaryota</taxon>
        <taxon>Viridiplantae</taxon>
        <taxon>Streptophyta</taxon>
        <taxon>Embryophyta</taxon>
        <taxon>Tracheophyta</taxon>
        <taxon>Spermatophyta</taxon>
        <taxon>Magnoliopsida</taxon>
        <taxon>eudicotyledons</taxon>
        <taxon>Gunneridae</taxon>
        <taxon>Pentapetalae</taxon>
        <taxon>Caryophyllales</taxon>
        <taxon>Cactineae</taxon>
        <taxon>Cactaceae</taxon>
        <taxon>Opuntioideae</taxon>
        <taxon>Opuntia</taxon>
    </lineage>
</organism>
<protein>
    <submittedName>
        <fullName evidence="1">Uncharacterized protein</fullName>
    </submittedName>
</protein>
<reference evidence="1" key="1">
    <citation type="journal article" date="2013" name="J. Plant Res.">
        <title>Effect of fungi and light on seed germination of three Opuntia species from semiarid lands of central Mexico.</title>
        <authorList>
            <person name="Delgado-Sanchez P."/>
            <person name="Jimenez-Bremont J.F."/>
            <person name="Guerrero-Gonzalez Mde L."/>
            <person name="Flores J."/>
        </authorList>
    </citation>
    <scope>NUCLEOTIDE SEQUENCE</scope>
    <source>
        <tissue evidence="1">Cladode</tissue>
    </source>
</reference>
<name>A0A7C9F1S2_OPUST</name>
<dbReference type="AlphaFoldDB" id="A0A7C9F1S2"/>
<dbReference type="EMBL" id="GISG01286437">
    <property type="protein sequence ID" value="MBA4680306.1"/>
    <property type="molecule type" value="Transcribed_RNA"/>
</dbReference>
<dbReference type="EMBL" id="GISG01286435">
    <property type="protein sequence ID" value="MBA4680305.1"/>
    <property type="molecule type" value="Transcribed_RNA"/>
</dbReference>
<reference evidence="1" key="2">
    <citation type="submission" date="2020-07" db="EMBL/GenBank/DDBJ databases">
        <authorList>
            <person name="Vera ALvarez R."/>
            <person name="Arias-Moreno D.M."/>
            <person name="Jimenez-Jacinto V."/>
            <person name="Jimenez-Bremont J.F."/>
            <person name="Swaminathan K."/>
            <person name="Moose S.P."/>
            <person name="Guerrero-Gonzalez M.L."/>
            <person name="Marino-Ramirez L."/>
            <person name="Landsman D."/>
            <person name="Rodriguez-Kessler M."/>
            <person name="Delgado-Sanchez P."/>
        </authorList>
    </citation>
    <scope>NUCLEOTIDE SEQUENCE</scope>
    <source>
        <tissue evidence="1">Cladode</tissue>
    </source>
</reference>
<evidence type="ECO:0000313" key="1">
    <source>
        <dbReference type="EMBL" id="MBA4680306.1"/>
    </source>
</evidence>
<proteinExistence type="predicted"/>
<accession>A0A7C9F1S2</accession>